<name>A0ACB7PQB9_9PEZI</name>
<accession>A0ACB7PQB9</accession>
<comment type="caution">
    <text evidence="1">The sequence shown here is derived from an EMBL/GenBank/DDBJ whole genome shotgun (WGS) entry which is preliminary data.</text>
</comment>
<organism evidence="1 2">
    <name type="scientific">Chaetomium tenue</name>
    <dbReference type="NCBI Taxonomy" id="1854479"/>
    <lineage>
        <taxon>Eukaryota</taxon>
        <taxon>Fungi</taxon>
        <taxon>Dikarya</taxon>
        <taxon>Ascomycota</taxon>
        <taxon>Pezizomycotina</taxon>
        <taxon>Sordariomycetes</taxon>
        <taxon>Sordariomycetidae</taxon>
        <taxon>Sordariales</taxon>
        <taxon>Chaetomiaceae</taxon>
        <taxon>Chaetomium</taxon>
    </lineage>
</organism>
<reference evidence="1 2" key="1">
    <citation type="journal article" date="2021" name="Nat. Commun.">
        <title>Genetic determinants of endophytism in the Arabidopsis root mycobiome.</title>
        <authorList>
            <person name="Mesny F."/>
            <person name="Miyauchi S."/>
            <person name="Thiergart T."/>
            <person name="Pickel B."/>
            <person name="Atanasova L."/>
            <person name="Karlsson M."/>
            <person name="Huettel B."/>
            <person name="Barry K.W."/>
            <person name="Haridas S."/>
            <person name="Chen C."/>
            <person name="Bauer D."/>
            <person name="Andreopoulos W."/>
            <person name="Pangilinan J."/>
            <person name="LaButti K."/>
            <person name="Riley R."/>
            <person name="Lipzen A."/>
            <person name="Clum A."/>
            <person name="Drula E."/>
            <person name="Henrissat B."/>
            <person name="Kohler A."/>
            <person name="Grigoriev I.V."/>
            <person name="Martin F.M."/>
            <person name="Hacquard S."/>
        </authorList>
    </citation>
    <scope>NUCLEOTIDE SEQUENCE [LARGE SCALE GENOMIC DNA]</scope>
    <source>
        <strain evidence="1 2">MPI-SDFR-AT-0079</strain>
    </source>
</reference>
<evidence type="ECO:0000313" key="1">
    <source>
        <dbReference type="EMBL" id="KAH6649239.1"/>
    </source>
</evidence>
<gene>
    <name evidence="1" type="ORF">F5144DRAFT_542457</name>
</gene>
<keyword evidence="2" id="KW-1185">Reference proteome</keyword>
<sequence length="1132" mass="125044">MGPSTPKPTVPNGIAPAPSLTSSVRQLVGGFREFRHRRHKSGLLKVARSTRSRNIIFTGTREGAALDGHVGADKLECPQVALSLWDRAYDALKEKDYLLVEEYEALLSKELLPASNIEYRDGPSIYGGTARGDDQYMYSIIDDSNPAARQAQMVAIAEGSLARLEEKATQYRIFGQTYILKDQITQLAKVVGQLKGIIGEAVKVSPQASVAWAGICVVIPLLINPSAEDMANRDGFAYVANRMGYYTALEPLLFRLLHHSSGTRTANDDLATRCSHSIQELYQHILEFQLRSIRHYYKHWLCRLARDTLAYDGWKQMQAKVKELEQAVSFDLSQINELLSRQELESLNKTADSSLQVLRQSHLITKDHLRATVEIRDLLSGKQQTEAERETQECHQTFRLARGGTEDDSYEWYKGRVEDRAEGTCEWFLKHDNFRSWLTQDTGPLLVSTDPGCGKSVLAKYLIDHMLPSVGEANICYFFFKDQDQNTLSQALCALLHQLFSQQPALIRHAMPKFAENGSKIVSNTKSLWDILKAATEDPAAEPTTFVLDALDECVEADFRELMQQLTALFVGKSISPRRVKFLLTGRPYSTVLSGFQDLVDAFPYVRIPGENESDAISKEVDHVIKHRVRKLRLLKHIEDYLEQRLAAVDHRTYLWVYLVFDYLESEGFQKTTKGIDLMLQNLPTTVNQAYEKILAKHRGSPLAQKTLSIILAASRPLTVAEMNVAVSVNRPSDSTPETWCLELESEDDFRETLPRVCGLFVSIYHDRVYFLHQTAREFLLATPPSPGHAAPPWENSITMCHAHTVLAEACVVYLRYFMPDSSLEELYGKVQTCYMGEESDDQHPPFLGYSAKYWGTHLREAAVEPTSVILSDALRICDSTSKIFSAWTYMYRRHDQLYIADFPGLAIASRFGLADLAALLLAKGADVDTVYFDGSTALHMAVSEGNKAVVDLLIRKGAAVNTLDSFGQTPLHAAAGFGYEDIVGLLLANSADVEGGGPGVRPLEVAAVGGHMAVVQLLVANGADIEGGGPSQNPLQAAADAGHKAVVELLVVKGADVNAKGRAEALVPLQYAAKGGYEGIVNLLLTEGADVEGGGPRGFGESPLQYAAKGGESPKWAVALNTTAVRGEGRV</sequence>
<dbReference type="Proteomes" id="UP000724584">
    <property type="component" value="Unassembled WGS sequence"/>
</dbReference>
<dbReference type="EMBL" id="JAGIZQ010000001">
    <property type="protein sequence ID" value="KAH6649239.1"/>
    <property type="molecule type" value="Genomic_DNA"/>
</dbReference>
<proteinExistence type="predicted"/>
<protein>
    <submittedName>
        <fullName evidence="1">Uncharacterized protein</fullName>
    </submittedName>
</protein>
<evidence type="ECO:0000313" key="2">
    <source>
        <dbReference type="Proteomes" id="UP000724584"/>
    </source>
</evidence>